<keyword evidence="1" id="KW-0805">Transcription regulation</keyword>
<dbReference type="EMBL" id="PYGE01000005">
    <property type="protein sequence ID" value="PSL04561.1"/>
    <property type="molecule type" value="Genomic_DNA"/>
</dbReference>
<dbReference type="Pfam" id="PF00440">
    <property type="entry name" value="TetR_N"/>
    <property type="match status" value="1"/>
</dbReference>
<dbReference type="InterPro" id="IPR025996">
    <property type="entry name" value="MT1864/Rv1816-like_C"/>
</dbReference>
<dbReference type="AlphaFoldDB" id="A0A2P8E522"/>
<dbReference type="GO" id="GO:0003700">
    <property type="term" value="F:DNA-binding transcription factor activity"/>
    <property type="evidence" value="ECO:0007669"/>
    <property type="project" value="TreeGrafter"/>
</dbReference>
<sequence length="204" mass="22533">MDPRRRRTTDVLIAAAEEIFGERAVDTVTVGEIARRAGVAVGSIYNLFGSKTGLYASVVERALDADLMYMDRAYTDDRGPVEQIRAAADQYATFYVDHPEYFRMLAFPADPGTYPAGREVADRLARRVDQQNSRLADALRRGMDAGDLVAGDPEELATALWASWNGVISLGWRPDGLRRTEAELRSLLRTMTEALTHGLVPRAG</sequence>
<protein>
    <submittedName>
        <fullName evidence="6">TetR family transcriptional regulator</fullName>
    </submittedName>
</protein>
<keyword evidence="2 4" id="KW-0238">DNA-binding</keyword>
<evidence type="ECO:0000259" key="5">
    <source>
        <dbReference type="PROSITE" id="PS50977"/>
    </source>
</evidence>
<dbReference type="SUPFAM" id="SSF46689">
    <property type="entry name" value="Homeodomain-like"/>
    <property type="match status" value="1"/>
</dbReference>
<keyword evidence="7" id="KW-1185">Reference proteome</keyword>
<evidence type="ECO:0000256" key="3">
    <source>
        <dbReference type="ARBA" id="ARBA00023163"/>
    </source>
</evidence>
<comment type="caution">
    <text evidence="6">The sequence shown here is derived from an EMBL/GenBank/DDBJ whole genome shotgun (WGS) entry which is preliminary data.</text>
</comment>
<gene>
    <name evidence="6" type="ORF">CLV30_10524</name>
</gene>
<dbReference type="SUPFAM" id="SSF48498">
    <property type="entry name" value="Tetracyclin repressor-like, C-terminal domain"/>
    <property type="match status" value="1"/>
</dbReference>
<evidence type="ECO:0000256" key="4">
    <source>
        <dbReference type="PROSITE-ProRule" id="PRU00335"/>
    </source>
</evidence>
<dbReference type="InterPro" id="IPR001647">
    <property type="entry name" value="HTH_TetR"/>
</dbReference>
<feature type="domain" description="HTH tetR-type" evidence="5">
    <location>
        <begin position="6"/>
        <end position="66"/>
    </location>
</feature>
<dbReference type="PANTHER" id="PTHR30055">
    <property type="entry name" value="HTH-TYPE TRANSCRIPTIONAL REGULATOR RUTR"/>
    <property type="match status" value="1"/>
</dbReference>
<organism evidence="6 7">
    <name type="scientific">Haloactinopolyspora alba</name>
    <dbReference type="NCBI Taxonomy" id="648780"/>
    <lineage>
        <taxon>Bacteria</taxon>
        <taxon>Bacillati</taxon>
        <taxon>Actinomycetota</taxon>
        <taxon>Actinomycetes</taxon>
        <taxon>Jiangellales</taxon>
        <taxon>Jiangellaceae</taxon>
        <taxon>Haloactinopolyspora</taxon>
    </lineage>
</organism>
<dbReference type="Pfam" id="PF13305">
    <property type="entry name" value="TetR_C_33"/>
    <property type="match status" value="1"/>
</dbReference>
<dbReference type="PRINTS" id="PR00455">
    <property type="entry name" value="HTHTETR"/>
</dbReference>
<dbReference type="Gene3D" id="1.10.10.60">
    <property type="entry name" value="Homeodomain-like"/>
    <property type="match status" value="1"/>
</dbReference>
<evidence type="ECO:0000256" key="2">
    <source>
        <dbReference type="ARBA" id="ARBA00023125"/>
    </source>
</evidence>
<dbReference type="Proteomes" id="UP000243528">
    <property type="component" value="Unassembled WGS sequence"/>
</dbReference>
<proteinExistence type="predicted"/>
<name>A0A2P8E522_9ACTN</name>
<dbReference type="OrthoDB" id="9802498at2"/>
<dbReference type="InterPro" id="IPR050109">
    <property type="entry name" value="HTH-type_TetR-like_transc_reg"/>
</dbReference>
<keyword evidence="3" id="KW-0804">Transcription</keyword>
<evidence type="ECO:0000256" key="1">
    <source>
        <dbReference type="ARBA" id="ARBA00023015"/>
    </source>
</evidence>
<dbReference type="PANTHER" id="PTHR30055:SF234">
    <property type="entry name" value="HTH-TYPE TRANSCRIPTIONAL REGULATOR BETI"/>
    <property type="match status" value="1"/>
</dbReference>
<dbReference type="GO" id="GO:0000976">
    <property type="term" value="F:transcription cis-regulatory region binding"/>
    <property type="evidence" value="ECO:0007669"/>
    <property type="project" value="TreeGrafter"/>
</dbReference>
<evidence type="ECO:0000313" key="7">
    <source>
        <dbReference type="Proteomes" id="UP000243528"/>
    </source>
</evidence>
<evidence type="ECO:0000313" key="6">
    <source>
        <dbReference type="EMBL" id="PSL04561.1"/>
    </source>
</evidence>
<feature type="DNA-binding region" description="H-T-H motif" evidence="4">
    <location>
        <begin position="29"/>
        <end position="48"/>
    </location>
</feature>
<accession>A0A2P8E522</accession>
<dbReference type="RefSeq" id="WP_106537005.1">
    <property type="nucleotide sequence ID" value="NZ_PYGE01000005.1"/>
</dbReference>
<reference evidence="6 7" key="1">
    <citation type="submission" date="2018-03" db="EMBL/GenBank/DDBJ databases">
        <title>Genomic Encyclopedia of Archaeal and Bacterial Type Strains, Phase II (KMG-II): from individual species to whole genera.</title>
        <authorList>
            <person name="Goeker M."/>
        </authorList>
    </citation>
    <scope>NUCLEOTIDE SEQUENCE [LARGE SCALE GENOMIC DNA]</scope>
    <source>
        <strain evidence="6 7">DSM 45211</strain>
    </source>
</reference>
<dbReference type="InterPro" id="IPR036271">
    <property type="entry name" value="Tet_transcr_reg_TetR-rel_C_sf"/>
</dbReference>
<dbReference type="InterPro" id="IPR009057">
    <property type="entry name" value="Homeodomain-like_sf"/>
</dbReference>
<dbReference type="Gene3D" id="1.10.357.10">
    <property type="entry name" value="Tetracycline Repressor, domain 2"/>
    <property type="match status" value="1"/>
</dbReference>
<dbReference type="PROSITE" id="PS50977">
    <property type="entry name" value="HTH_TETR_2"/>
    <property type="match status" value="1"/>
</dbReference>